<dbReference type="EC" id="3.1.3.9" evidence="4 11"/>
<dbReference type="SUPFAM" id="SSF48317">
    <property type="entry name" value="Acid phosphatase/Vanadium-dependent haloperoxidase"/>
    <property type="match status" value="1"/>
</dbReference>
<feature type="active site" description="Proton donor" evidence="12">
    <location>
        <position position="119"/>
    </location>
</feature>
<evidence type="ECO:0000256" key="1">
    <source>
        <dbReference type="ARBA" id="ARBA00004477"/>
    </source>
</evidence>
<dbReference type="GO" id="GO:0051156">
    <property type="term" value="P:glucose 6-phosphate metabolic process"/>
    <property type="evidence" value="ECO:0007669"/>
    <property type="project" value="TreeGrafter"/>
</dbReference>
<evidence type="ECO:0000256" key="2">
    <source>
        <dbReference type="ARBA" id="ARBA00004742"/>
    </source>
</evidence>
<comment type="subcellular location">
    <subcellularLocation>
        <location evidence="1">Endoplasmic reticulum membrane</location>
        <topology evidence="1">Multi-pass membrane protein</topology>
    </subcellularLocation>
</comment>
<dbReference type="GO" id="GO:0004346">
    <property type="term" value="F:glucose-6-phosphatase activity"/>
    <property type="evidence" value="ECO:0007669"/>
    <property type="project" value="UniProtKB-EC"/>
</dbReference>
<dbReference type="EMBL" id="MRZV01000677">
    <property type="protein sequence ID" value="PIK45903.1"/>
    <property type="molecule type" value="Genomic_DNA"/>
</dbReference>
<comment type="pathway">
    <text evidence="2 11">Carbohydrate biosynthesis; gluconeogenesis.</text>
</comment>
<feature type="domain" description="Phosphatidic acid phosphatase type 2/haloperoxidase" evidence="15">
    <location>
        <begin position="57"/>
        <end position="198"/>
    </location>
</feature>
<evidence type="ECO:0000259" key="15">
    <source>
        <dbReference type="SMART" id="SM00014"/>
    </source>
</evidence>
<evidence type="ECO:0000256" key="10">
    <source>
        <dbReference type="ARBA" id="ARBA00023136"/>
    </source>
</evidence>
<keyword evidence="17" id="KW-1185">Reference proteome</keyword>
<evidence type="ECO:0000256" key="8">
    <source>
        <dbReference type="ARBA" id="ARBA00022824"/>
    </source>
</evidence>
<feature type="transmembrane region" description="Helical" evidence="14">
    <location>
        <begin position="43"/>
        <end position="66"/>
    </location>
</feature>
<dbReference type="GO" id="GO:0005789">
    <property type="term" value="C:endoplasmic reticulum membrane"/>
    <property type="evidence" value="ECO:0007669"/>
    <property type="project" value="UniProtKB-SubCell"/>
</dbReference>
<evidence type="ECO:0000313" key="17">
    <source>
        <dbReference type="Proteomes" id="UP000230750"/>
    </source>
</evidence>
<feature type="transmembrane region" description="Helical" evidence="14">
    <location>
        <begin position="259"/>
        <end position="279"/>
    </location>
</feature>
<evidence type="ECO:0000256" key="9">
    <source>
        <dbReference type="ARBA" id="ARBA00022989"/>
    </source>
</evidence>
<dbReference type="PIRSF" id="PIRSF000905">
    <property type="entry name" value="Glucose-6-phosphatase"/>
    <property type="match status" value="1"/>
</dbReference>
<dbReference type="OrthoDB" id="6416209at2759"/>
<sequence length="352" mass="39672">MAGRMDSLHFHEIKAVEFLQYHGMEFKETLQFISHLGGPNNSFLIYFPIAYILNHAVGLKILWAAVFSEWFNASLKWLLFGHRPYWWVRESNLYNDQNRPDIEQFPSTCETGPGSPSGHMMVTVAIWYIITKETLSHIRSSRERSGRELPLIVDITLWSLFGVFVTLVGVGRVFIATHFPNQVVLGLLVGLLIGHIVSQLPVHTFTLLNYLTGSMFLLQAVVYQYLFMFLLNHRPDWSIALAAKWCGDPAWVHLDSTPFYAVSRDIGSLFFTGLALRYIGSKVTETSRGLLATAILAAVAVFAVHGVALLTLPTKYEFLFYALGAFKEGLVPIIVIGLNVIYESVLGKRKVM</sequence>
<keyword evidence="7 11" id="KW-0378">Hydrolase</keyword>
<name>A0A2G8KD49_STIJA</name>
<gene>
    <name evidence="16" type="ORF">BSL78_17242</name>
</gene>
<proteinExistence type="inferred from homology"/>
<dbReference type="Gene3D" id="1.20.144.10">
    <property type="entry name" value="Phosphatidic acid phosphatase type 2/haloperoxidase"/>
    <property type="match status" value="1"/>
</dbReference>
<keyword evidence="5 11" id="KW-0312">Gluconeogenesis</keyword>
<evidence type="ECO:0000256" key="12">
    <source>
        <dbReference type="PIRSR" id="PIRSR000905-1"/>
    </source>
</evidence>
<feature type="transmembrane region" description="Helical" evidence="14">
    <location>
        <begin position="291"/>
        <end position="312"/>
    </location>
</feature>
<dbReference type="Proteomes" id="UP000230750">
    <property type="component" value="Unassembled WGS sequence"/>
</dbReference>
<keyword evidence="9 14" id="KW-1133">Transmembrane helix</keyword>
<reference evidence="16 17" key="1">
    <citation type="journal article" date="2017" name="PLoS Biol.">
        <title>The sea cucumber genome provides insights into morphological evolution and visceral regeneration.</title>
        <authorList>
            <person name="Zhang X."/>
            <person name="Sun L."/>
            <person name="Yuan J."/>
            <person name="Sun Y."/>
            <person name="Gao Y."/>
            <person name="Zhang L."/>
            <person name="Li S."/>
            <person name="Dai H."/>
            <person name="Hamel J.F."/>
            <person name="Liu C."/>
            <person name="Yu Y."/>
            <person name="Liu S."/>
            <person name="Lin W."/>
            <person name="Guo K."/>
            <person name="Jin S."/>
            <person name="Xu P."/>
            <person name="Storey K.B."/>
            <person name="Huan P."/>
            <person name="Zhang T."/>
            <person name="Zhou Y."/>
            <person name="Zhang J."/>
            <person name="Lin C."/>
            <person name="Li X."/>
            <person name="Xing L."/>
            <person name="Huo D."/>
            <person name="Sun M."/>
            <person name="Wang L."/>
            <person name="Mercier A."/>
            <person name="Li F."/>
            <person name="Yang H."/>
            <person name="Xiang J."/>
        </authorList>
    </citation>
    <scope>NUCLEOTIDE SEQUENCE [LARGE SCALE GENOMIC DNA]</scope>
    <source>
        <strain evidence="16">Shaxun</strain>
        <tissue evidence="16">Muscle</tissue>
    </source>
</reference>
<evidence type="ECO:0000256" key="5">
    <source>
        <dbReference type="ARBA" id="ARBA00022432"/>
    </source>
</evidence>
<keyword evidence="8 11" id="KW-0256">Endoplasmic reticulum</keyword>
<dbReference type="PANTHER" id="PTHR12591:SF0">
    <property type="entry name" value="FI19814P1"/>
    <property type="match status" value="1"/>
</dbReference>
<dbReference type="InterPro" id="IPR000326">
    <property type="entry name" value="PAP2/HPO"/>
</dbReference>
<dbReference type="Pfam" id="PF01569">
    <property type="entry name" value="PAP2"/>
    <property type="match status" value="1"/>
</dbReference>
<evidence type="ECO:0000256" key="13">
    <source>
        <dbReference type="PIRSR" id="PIRSR000905-2"/>
    </source>
</evidence>
<feature type="transmembrane region" description="Helical" evidence="14">
    <location>
        <begin position="181"/>
        <end position="200"/>
    </location>
</feature>
<evidence type="ECO:0000256" key="4">
    <source>
        <dbReference type="ARBA" id="ARBA00012634"/>
    </source>
</evidence>
<feature type="binding site" evidence="13">
    <location>
        <position position="83"/>
    </location>
    <ligand>
        <name>substrate</name>
    </ligand>
</feature>
<feature type="active site" description="Nucleophile" evidence="12">
    <location>
        <position position="178"/>
    </location>
</feature>
<feature type="transmembrane region" description="Helical" evidence="14">
    <location>
        <begin position="207"/>
        <end position="227"/>
    </location>
</feature>
<evidence type="ECO:0000256" key="14">
    <source>
        <dbReference type="SAM" id="Phobius"/>
    </source>
</evidence>
<evidence type="ECO:0000313" key="16">
    <source>
        <dbReference type="EMBL" id="PIK45903.1"/>
    </source>
</evidence>
<dbReference type="InterPro" id="IPR016275">
    <property type="entry name" value="Glucose-6-phosphatase"/>
</dbReference>
<evidence type="ECO:0000256" key="7">
    <source>
        <dbReference type="ARBA" id="ARBA00022801"/>
    </source>
</evidence>
<dbReference type="GO" id="GO:0006094">
    <property type="term" value="P:gluconeogenesis"/>
    <property type="evidence" value="ECO:0007669"/>
    <property type="project" value="UniProtKB-UniRule"/>
</dbReference>
<dbReference type="SMART" id="SM00014">
    <property type="entry name" value="acidPPc"/>
    <property type="match status" value="1"/>
</dbReference>
<keyword evidence="6 14" id="KW-0812">Transmembrane</keyword>
<dbReference type="STRING" id="307972.A0A2G8KD49"/>
<evidence type="ECO:0000256" key="3">
    <source>
        <dbReference type="ARBA" id="ARBA00009266"/>
    </source>
</evidence>
<keyword evidence="10 11" id="KW-0472">Membrane</keyword>
<feature type="binding site" evidence="13">
    <location>
        <position position="172"/>
    </location>
    <ligand>
        <name>substrate</name>
    </ligand>
</feature>
<dbReference type="AlphaFoldDB" id="A0A2G8KD49"/>
<dbReference type="PANTHER" id="PTHR12591">
    <property type="entry name" value="GLUCOSE-6-PHOSPHATASE"/>
    <property type="match status" value="1"/>
</dbReference>
<comment type="similarity">
    <text evidence="3 11">Belongs to the glucose-6-phosphatase family.</text>
</comment>
<organism evidence="16 17">
    <name type="scientific">Stichopus japonicus</name>
    <name type="common">Sea cucumber</name>
    <dbReference type="NCBI Taxonomy" id="307972"/>
    <lineage>
        <taxon>Eukaryota</taxon>
        <taxon>Metazoa</taxon>
        <taxon>Echinodermata</taxon>
        <taxon>Eleutherozoa</taxon>
        <taxon>Echinozoa</taxon>
        <taxon>Holothuroidea</taxon>
        <taxon>Aspidochirotacea</taxon>
        <taxon>Aspidochirotida</taxon>
        <taxon>Stichopodidae</taxon>
        <taxon>Apostichopus</taxon>
    </lineage>
</organism>
<feature type="transmembrane region" description="Helical" evidence="14">
    <location>
        <begin position="149"/>
        <end position="175"/>
    </location>
</feature>
<accession>A0A2G8KD49</accession>
<evidence type="ECO:0000256" key="11">
    <source>
        <dbReference type="PIRNR" id="PIRNR000905"/>
    </source>
</evidence>
<feature type="transmembrane region" description="Helical" evidence="14">
    <location>
        <begin position="318"/>
        <end position="342"/>
    </location>
</feature>
<dbReference type="UniPathway" id="UPA00138"/>
<protein>
    <recommendedName>
        <fullName evidence="4 11">Glucose-6-phosphatase</fullName>
        <ecNumber evidence="4 11">3.1.3.9</ecNumber>
    </recommendedName>
</protein>
<comment type="caution">
    <text evidence="16">The sequence shown here is derived from an EMBL/GenBank/DDBJ whole genome shotgun (WGS) entry which is preliminary data.</text>
</comment>
<dbReference type="InterPro" id="IPR036938">
    <property type="entry name" value="PAP2/HPO_sf"/>
</dbReference>
<evidence type="ECO:0000256" key="6">
    <source>
        <dbReference type="ARBA" id="ARBA00022692"/>
    </source>
</evidence>